<organism evidence="9 10">
    <name type="scientific">Alteribacillus bidgolensis</name>
    <dbReference type="NCBI Taxonomy" id="930129"/>
    <lineage>
        <taxon>Bacteria</taxon>
        <taxon>Bacillati</taxon>
        <taxon>Bacillota</taxon>
        <taxon>Bacilli</taxon>
        <taxon>Bacillales</taxon>
        <taxon>Bacillaceae</taxon>
        <taxon>Alteribacillus</taxon>
    </lineage>
</organism>
<evidence type="ECO:0000256" key="5">
    <source>
        <dbReference type="ARBA" id="ARBA00022989"/>
    </source>
</evidence>
<protein>
    <submittedName>
        <fullName evidence="9">Carbohydrate ABC transporter membrane protein 2, CUT1 family</fullName>
    </submittedName>
</protein>
<evidence type="ECO:0000259" key="8">
    <source>
        <dbReference type="PROSITE" id="PS50928"/>
    </source>
</evidence>
<gene>
    <name evidence="9" type="ORF">SAMN05216352_107108</name>
</gene>
<dbReference type="GO" id="GO:0005886">
    <property type="term" value="C:plasma membrane"/>
    <property type="evidence" value="ECO:0007669"/>
    <property type="project" value="UniProtKB-SubCell"/>
</dbReference>
<dbReference type="SUPFAM" id="SSF161098">
    <property type="entry name" value="MetI-like"/>
    <property type="match status" value="1"/>
</dbReference>
<dbReference type="RefSeq" id="WP_091585537.1">
    <property type="nucleotide sequence ID" value="NZ_FNDU01000007.1"/>
</dbReference>
<dbReference type="Proteomes" id="UP000199017">
    <property type="component" value="Unassembled WGS sequence"/>
</dbReference>
<evidence type="ECO:0000256" key="4">
    <source>
        <dbReference type="ARBA" id="ARBA00022692"/>
    </source>
</evidence>
<evidence type="ECO:0000256" key="2">
    <source>
        <dbReference type="ARBA" id="ARBA00022448"/>
    </source>
</evidence>
<dbReference type="PROSITE" id="PS50928">
    <property type="entry name" value="ABC_TM1"/>
    <property type="match status" value="1"/>
</dbReference>
<comment type="similarity">
    <text evidence="7">Belongs to the binding-protein-dependent transport system permease family.</text>
</comment>
<dbReference type="InterPro" id="IPR035906">
    <property type="entry name" value="MetI-like_sf"/>
</dbReference>
<evidence type="ECO:0000256" key="7">
    <source>
        <dbReference type="RuleBase" id="RU363032"/>
    </source>
</evidence>
<keyword evidence="2 7" id="KW-0813">Transport</keyword>
<keyword evidence="3" id="KW-1003">Cell membrane</keyword>
<dbReference type="GO" id="GO:0055085">
    <property type="term" value="P:transmembrane transport"/>
    <property type="evidence" value="ECO:0007669"/>
    <property type="project" value="InterPro"/>
</dbReference>
<dbReference type="InterPro" id="IPR050901">
    <property type="entry name" value="BP-dep_ABC_trans_perm"/>
</dbReference>
<dbReference type="Gene3D" id="1.10.3720.10">
    <property type="entry name" value="MetI-like"/>
    <property type="match status" value="1"/>
</dbReference>
<dbReference type="AlphaFoldDB" id="A0A1G8K8G8"/>
<dbReference type="InterPro" id="IPR000515">
    <property type="entry name" value="MetI-like"/>
</dbReference>
<dbReference type="PANTHER" id="PTHR32243">
    <property type="entry name" value="MALTOSE TRANSPORT SYSTEM PERMEASE-RELATED"/>
    <property type="match status" value="1"/>
</dbReference>
<evidence type="ECO:0000256" key="1">
    <source>
        <dbReference type="ARBA" id="ARBA00004651"/>
    </source>
</evidence>
<comment type="subcellular location">
    <subcellularLocation>
        <location evidence="1 7">Cell membrane</location>
        <topology evidence="1 7">Multi-pass membrane protein</topology>
    </subcellularLocation>
</comment>
<name>A0A1G8K8G8_9BACI</name>
<accession>A0A1G8K8G8</accession>
<dbReference type="OrthoDB" id="9810086at2"/>
<keyword evidence="6 7" id="KW-0472">Membrane</keyword>
<dbReference type="Pfam" id="PF00528">
    <property type="entry name" value="BPD_transp_1"/>
    <property type="match status" value="1"/>
</dbReference>
<proteinExistence type="inferred from homology"/>
<feature type="transmembrane region" description="Helical" evidence="7">
    <location>
        <begin position="197"/>
        <end position="222"/>
    </location>
</feature>
<dbReference type="PANTHER" id="PTHR32243:SF18">
    <property type="entry name" value="INNER MEMBRANE ABC TRANSPORTER PERMEASE PROTEIN YCJP"/>
    <property type="match status" value="1"/>
</dbReference>
<evidence type="ECO:0000313" key="9">
    <source>
        <dbReference type="EMBL" id="SDI39711.1"/>
    </source>
</evidence>
<evidence type="ECO:0000256" key="6">
    <source>
        <dbReference type="ARBA" id="ARBA00023136"/>
    </source>
</evidence>
<dbReference type="STRING" id="930129.SAMN05216352_107108"/>
<feature type="domain" description="ABC transmembrane type-1" evidence="8">
    <location>
        <begin position="83"/>
        <end position="276"/>
    </location>
</feature>
<feature type="transmembrane region" description="Helical" evidence="7">
    <location>
        <begin position="121"/>
        <end position="142"/>
    </location>
</feature>
<evidence type="ECO:0000313" key="10">
    <source>
        <dbReference type="Proteomes" id="UP000199017"/>
    </source>
</evidence>
<reference evidence="9 10" key="1">
    <citation type="submission" date="2016-10" db="EMBL/GenBank/DDBJ databases">
        <authorList>
            <person name="de Groot N.N."/>
        </authorList>
    </citation>
    <scope>NUCLEOTIDE SEQUENCE [LARGE SCALE GENOMIC DNA]</scope>
    <source>
        <strain evidence="10">P4B,CCM 7963,CECT 7998,DSM 25260,IBRC-M 10614,KCTC 13821</strain>
    </source>
</reference>
<feature type="transmembrane region" description="Helical" evidence="7">
    <location>
        <begin position="255"/>
        <end position="276"/>
    </location>
</feature>
<feature type="transmembrane region" description="Helical" evidence="7">
    <location>
        <begin position="82"/>
        <end position="109"/>
    </location>
</feature>
<keyword evidence="4 7" id="KW-0812">Transmembrane</keyword>
<evidence type="ECO:0000256" key="3">
    <source>
        <dbReference type="ARBA" id="ARBA00022475"/>
    </source>
</evidence>
<dbReference type="EMBL" id="FNDU01000007">
    <property type="protein sequence ID" value="SDI39711.1"/>
    <property type="molecule type" value="Genomic_DNA"/>
</dbReference>
<dbReference type="CDD" id="cd06261">
    <property type="entry name" value="TM_PBP2"/>
    <property type="match status" value="1"/>
</dbReference>
<feature type="transmembrane region" description="Helical" evidence="7">
    <location>
        <begin position="20"/>
        <end position="39"/>
    </location>
</feature>
<keyword evidence="10" id="KW-1185">Reference proteome</keyword>
<keyword evidence="5 7" id="KW-1133">Transmembrane helix</keyword>
<sequence length="291" mass="33070">MDASVKSFKRKELGMKIFRACFLTVTVLFVLFPLYWMFITSLKGERELFANVQTFFPREITWQYYFDPVNGIFGANSPFLSFFINSMIVSFVSMVLCLVIGSYAAYALARFKMKNNRNEKLSFLILTARMLPPIVVVIPMYLIMQNIGLLNTLWSMLIVYIGFNLPFVIWMLKAFFEEIPVELEESAMVDGSSRMRAYHSIILPLVIPGFVATSIFTVILTWNEFLFAMFLLNSTDKMTLPAGISTFITQYQTNWGALCAAATVSVIPVLFFSLLVQKHLVKGMTLGAVKG</sequence>
<feature type="transmembrane region" description="Helical" evidence="7">
    <location>
        <begin position="154"/>
        <end position="176"/>
    </location>
</feature>